<accession>A0ABR8KTX4</accession>
<protein>
    <recommendedName>
        <fullName evidence="4">Secreted protein</fullName>
    </recommendedName>
</protein>
<sequence length="186" mass="19594">MRLPPMRLRPLRALGPAPGLAFGLTFGLALALAGCGAAPADDGIASASGARSGTTARPSASATVDRQEAQLKFAQCMREHGVDIPDPGPDGRVRIIGKKGDEASMEKAMQACRHFMKDAVGDKPGGDDPQARDRMVKFAQCMREHGIDIPDPAPGQGLQVRIKPGQKNAMEEAQKACEELAPGRKS</sequence>
<dbReference type="PROSITE" id="PS51257">
    <property type="entry name" value="PROKAR_LIPOPROTEIN"/>
    <property type="match status" value="1"/>
</dbReference>
<evidence type="ECO:0000256" key="1">
    <source>
        <dbReference type="SAM" id="MobiDB-lite"/>
    </source>
</evidence>
<feature type="compositionally biased region" description="Low complexity" evidence="1">
    <location>
        <begin position="46"/>
        <end position="57"/>
    </location>
</feature>
<organism evidence="2 3">
    <name type="scientific">Microbispora bryophytorum subsp. camponoti</name>
    <dbReference type="NCBI Taxonomy" id="1677852"/>
    <lineage>
        <taxon>Bacteria</taxon>
        <taxon>Bacillati</taxon>
        <taxon>Actinomycetota</taxon>
        <taxon>Actinomycetes</taxon>
        <taxon>Streptosporangiales</taxon>
        <taxon>Streptosporangiaceae</taxon>
        <taxon>Microbispora</taxon>
    </lineage>
</organism>
<feature type="compositionally biased region" description="Basic and acidic residues" evidence="1">
    <location>
        <begin position="169"/>
        <end position="186"/>
    </location>
</feature>
<feature type="region of interest" description="Disordered" evidence="1">
    <location>
        <begin position="165"/>
        <end position="186"/>
    </location>
</feature>
<proteinExistence type="predicted"/>
<gene>
    <name evidence="2" type="ORF">IEQ31_03275</name>
</gene>
<name>A0ABR8KTX4_9ACTN</name>
<feature type="region of interest" description="Disordered" evidence="1">
    <location>
        <begin position="46"/>
        <end position="65"/>
    </location>
</feature>
<evidence type="ECO:0000313" key="2">
    <source>
        <dbReference type="EMBL" id="MBD3142207.1"/>
    </source>
</evidence>
<comment type="caution">
    <text evidence="2">The sequence shown here is derived from an EMBL/GenBank/DDBJ whole genome shotgun (WGS) entry which is preliminary data.</text>
</comment>
<dbReference type="Proteomes" id="UP000653231">
    <property type="component" value="Unassembled WGS sequence"/>
</dbReference>
<keyword evidence="3" id="KW-1185">Reference proteome</keyword>
<evidence type="ECO:0008006" key="4">
    <source>
        <dbReference type="Google" id="ProtNLM"/>
    </source>
</evidence>
<reference evidence="2 3" key="1">
    <citation type="submission" date="2020-09" db="EMBL/GenBank/DDBJ databases">
        <title>Actinomycete isolated from the Camponotus japonicus Mayr.</title>
        <authorList>
            <person name="Gong X."/>
        </authorList>
    </citation>
    <scope>NUCLEOTIDE SEQUENCE [LARGE SCALE GENOMIC DNA]</scope>
    <source>
        <strain evidence="2 3">2C-HV3</strain>
    </source>
</reference>
<evidence type="ECO:0000313" key="3">
    <source>
        <dbReference type="Proteomes" id="UP000653231"/>
    </source>
</evidence>
<dbReference type="RefSeq" id="WP_191050048.1">
    <property type="nucleotide sequence ID" value="NZ_JACXRZ010000003.1"/>
</dbReference>
<dbReference type="EMBL" id="JACXRZ010000003">
    <property type="protein sequence ID" value="MBD3142207.1"/>
    <property type="molecule type" value="Genomic_DNA"/>
</dbReference>